<evidence type="ECO:0000313" key="6">
    <source>
        <dbReference type="EMBL" id="OGG26120.1"/>
    </source>
</evidence>
<keyword evidence="5" id="KW-1003">Cell membrane</keyword>
<gene>
    <name evidence="5" type="primary">tatC</name>
    <name evidence="6" type="ORF">A2960_03955</name>
</gene>
<keyword evidence="2 5" id="KW-0812">Transmembrane</keyword>
<accession>A0A1F6AN38</accession>
<sequence>MAKYKTSRKPASAKLEIDNSMAKYMPFLVEIRRRLFFTLSVFIIATVLGFFFYEKTTKLILSLFSLKGLNIVFTSPFQFLSLAVNSGLLIGFIVVLPLLISQILTFLKPALSSKEYRTVVFLLPVSIFLFIIGFSFGVIIMKYMIVLFYEKSLNLDIGNILDVNRLLSSILITAVLMGLAFQFPIVLTVLMHLKIIKYQTLTKQRLWAYTSALIFAAILPPTDILSLLLLFLPLALLFEFTLLLNKMILKNHLL</sequence>
<keyword evidence="5" id="KW-0653">Protein transport</keyword>
<evidence type="ECO:0000256" key="4">
    <source>
        <dbReference type="ARBA" id="ARBA00023136"/>
    </source>
</evidence>
<comment type="subunit">
    <text evidence="5">Forms a complex with TatA.</text>
</comment>
<dbReference type="GO" id="GO:0009977">
    <property type="term" value="F:proton motive force dependent protein transmembrane transporter activity"/>
    <property type="evidence" value="ECO:0007669"/>
    <property type="project" value="TreeGrafter"/>
</dbReference>
<proteinExistence type="inferred from homology"/>
<evidence type="ECO:0000256" key="2">
    <source>
        <dbReference type="ARBA" id="ARBA00022692"/>
    </source>
</evidence>
<dbReference type="PANTHER" id="PTHR30371:SF0">
    <property type="entry name" value="SEC-INDEPENDENT PROTEIN TRANSLOCASE PROTEIN TATC, CHLOROPLASTIC-RELATED"/>
    <property type="match status" value="1"/>
</dbReference>
<feature type="transmembrane region" description="Helical" evidence="5">
    <location>
        <begin position="166"/>
        <end position="193"/>
    </location>
</feature>
<name>A0A1F6AN38_9BACT</name>
<comment type="caution">
    <text evidence="6">The sequence shown here is derived from an EMBL/GenBank/DDBJ whole genome shotgun (WGS) entry which is preliminary data.</text>
</comment>
<dbReference type="AlphaFoldDB" id="A0A1F6AN38"/>
<keyword evidence="3 5" id="KW-1133">Transmembrane helix</keyword>
<keyword evidence="4 5" id="KW-0472">Membrane</keyword>
<evidence type="ECO:0000256" key="1">
    <source>
        <dbReference type="ARBA" id="ARBA00004141"/>
    </source>
</evidence>
<dbReference type="InterPro" id="IPR002033">
    <property type="entry name" value="TatC"/>
</dbReference>
<dbReference type="PANTHER" id="PTHR30371">
    <property type="entry name" value="SEC-INDEPENDENT PROTEIN TRANSLOCASE PROTEIN TATC"/>
    <property type="match status" value="1"/>
</dbReference>
<feature type="transmembrane region" description="Helical" evidence="5">
    <location>
        <begin position="35"/>
        <end position="53"/>
    </location>
</feature>
<dbReference type="Proteomes" id="UP000176609">
    <property type="component" value="Unassembled WGS sequence"/>
</dbReference>
<reference evidence="6 7" key="1">
    <citation type="journal article" date="2016" name="Nat. Commun.">
        <title>Thousands of microbial genomes shed light on interconnected biogeochemical processes in an aquifer system.</title>
        <authorList>
            <person name="Anantharaman K."/>
            <person name="Brown C.T."/>
            <person name="Hug L.A."/>
            <person name="Sharon I."/>
            <person name="Castelle C.J."/>
            <person name="Probst A.J."/>
            <person name="Thomas B.C."/>
            <person name="Singh A."/>
            <person name="Wilkins M.J."/>
            <person name="Karaoz U."/>
            <person name="Brodie E.L."/>
            <person name="Williams K.H."/>
            <person name="Hubbard S.S."/>
            <person name="Banfield J.F."/>
        </authorList>
    </citation>
    <scope>NUCLEOTIDE SEQUENCE [LARGE SCALE GENOMIC DNA]</scope>
</reference>
<dbReference type="Pfam" id="PF00902">
    <property type="entry name" value="TatC"/>
    <property type="match status" value="1"/>
</dbReference>
<comment type="similarity">
    <text evidence="5">Belongs to the TatC family.</text>
</comment>
<evidence type="ECO:0000256" key="3">
    <source>
        <dbReference type="ARBA" id="ARBA00022989"/>
    </source>
</evidence>
<comment type="caution">
    <text evidence="5">Lacks conserved residue(s) required for the propagation of feature annotation.</text>
</comment>
<feature type="transmembrane region" description="Helical" evidence="5">
    <location>
        <begin position="119"/>
        <end position="146"/>
    </location>
</feature>
<comment type="function">
    <text evidence="5">Part of the twin-arginine translocation (Tat) system that transports large folded proteins containing a characteristic twin-arginine motif in their signal peptide across membranes.</text>
</comment>
<dbReference type="PRINTS" id="PR01840">
    <property type="entry name" value="TATCFAMILY"/>
</dbReference>
<dbReference type="GO" id="GO:0033281">
    <property type="term" value="C:TAT protein transport complex"/>
    <property type="evidence" value="ECO:0007669"/>
    <property type="project" value="UniProtKB-UniRule"/>
</dbReference>
<organism evidence="6 7">
    <name type="scientific">Candidatus Gottesmanbacteria bacterium RIFCSPLOWO2_01_FULL_39_12b</name>
    <dbReference type="NCBI Taxonomy" id="1798388"/>
    <lineage>
        <taxon>Bacteria</taxon>
        <taxon>Candidatus Gottesmaniibacteriota</taxon>
    </lineage>
</organism>
<evidence type="ECO:0000313" key="7">
    <source>
        <dbReference type="Proteomes" id="UP000176609"/>
    </source>
</evidence>
<comment type="subcellular location">
    <subcellularLocation>
        <location evidence="5">Cell membrane</location>
        <topology evidence="5">Multi-pass membrane protein</topology>
    </subcellularLocation>
    <subcellularLocation>
        <location evidence="1">Membrane</location>
        <topology evidence="1">Multi-pass membrane protein</topology>
    </subcellularLocation>
</comment>
<feature type="transmembrane region" description="Helical" evidence="5">
    <location>
        <begin position="86"/>
        <end position="107"/>
    </location>
</feature>
<dbReference type="HAMAP" id="MF_00902">
    <property type="entry name" value="TatC"/>
    <property type="match status" value="1"/>
</dbReference>
<dbReference type="EMBL" id="MFJR01000013">
    <property type="protein sequence ID" value="OGG26120.1"/>
    <property type="molecule type" value="Genomic_DNA"/>
</dbReference>
<evidence type="ECO:0000256" key="5">
    <source>
        <dbReference type="HAMAP-Rule" id="MF_00902"/>
    </source>
</evidence>
<dbReference type="GO" id="GO:0065002">
    <property type="term" value="P:intracellular protein transmembrane transport"/>
    <property type="evidence" value="ECO:0007669"/>
    <property type="project" value="TreeGrafter"/>
</dbReference>
<dbReference type="GO" id="GO:0043953">
    <property type="term" value="P:protein transport by the Tat complex"/>
    <property type="evidence" value="ECO:0007669"/>
    <property type="project" value="UniProtKB-UniRule"/>
</dbReference>
<keyword evidence="5" id="KW-0813">Transport</keyword>
<protein>
    <recommendedName>
        <fullName evidence="5">Sec-independent protein translocase protein TatC</fullName>
    </recommendedName>
</protein>
<keyword evidence="5" id="KW-0811">Translocation</keyword>